<proteinExistence type="predicted"/>
<evidence type="ECO:0000313" key="1">
    <source>
        <dbReference type="EMBL" id="GFY20820.1"/>
    </source>
</evidence>
<organism evidence="1 2">
    <name type="scientific">Trichonephila clavipes</name>
    <name type="common">Golden silk orbweaver</name>
    <name type="synonym">Nephila clavipes</name>
    <dbReference type="NCBI Taxonomy" id="2585209"/>
    <lineage>
        <taxon>Eukaryota</taxon>
        <taxon>Metazoa</taxon>
        <taxon>Ecdysozoa</taxon>
        <taxon>Arthropoda</taxon>
        <taxon>Chelicerata</taxon>
        <taxon>Arachnida</taxon>
        <taxon>Araneae</taxon>
        <taxon>Araneomorphae</taxon>
        <taxon>Entelegynae</taxon>
        <taxon>Araneoidea</taxon>
        <taxon>Nephilidae</taxon>
        <taxon>Trichonephila</taxon>
    </lineage>
</organism>
<dbReference type="Proteomes" id="UP000887159">
    <property type="component" value="Unassembled WGS sequence"/>
</dbReference>
<accession>A0A8X6T0M0</accession>
<name>A0A8X6T0M0_TRICX</name>
<evidence type="ECO:0000313" key="2">
    <source>
        <dbReference type="Proteomes" id="UP000887159"/>
    </source>
</evidence>
<keyword evidence="2" id="KW-1185">Reference proteome</keyword>
<sequence>MVKENPFLTAFPLPGPPQELKVPLWESRGDAQCLLQGKESFGFACGAPQFDEDPSEEMIKRRFTTALIGWYGRYLLRKRYLGVIIGTRSSIPLCSSGRGSLAVKVTDSWPGCHEFEPSIAEDLPCRRALHVKSIESLNVLPLMWWGIYEKEVPAQVSSSSLDQGSK</sequence>
<reference evidence="1" key="1">
    <citation type="submission" date="2020-08" db="EMBL/GenBank/DDBJ databases">
        <title>Multicomponent nature underlies the extraordinary mechanical properties of spider dragline silk.</title>
        <authorList>
            <person name="Kono N."/>
            <person name="Nakamura H."/>
            <person name="Mori M."/>
            <person name="Yoshida Y."/>
            <person name="Ohtoshi R."/>
            <person name="Malay A.D."/>
            <person name="Moran D.A.P."/>
            <person name="Tomita M."/>
            <person name="Numata K."/>
            <person name="Arakawa K."/>
        </authorList>
    </citation>
    <scope>NUCLEOTIDE SEQUENCE</scope>
</reference>
<dbReference type="AlphaFoldDB" id="A0A8X6T0M0"/>
<dbReference type="EMBL" id="BMAU01021356">
    <property type="protein sequence ID" value="GFY20820.1"/>
    <property type="molecule type" value="Genomic_DNA"/>
</dbReference>
<comment type="caution">
    <text evidence="1">The sequence shown here is derived from an EMBL/GenBank/DDBJ whole genome shotgun (WGS) entry which is preliminary data.</text>
</comment>
<protein>
    <submittedName>
        <fullName evidence="1">Uncharacterized protein</fullName>
    </submittedName>
</protein>
<gene>
    <name evidence="1" type="ORF">TNCV_1120541</name>
</gene>